<dbReference type="AlphaFoldDB" id="A0A8S4AM84"/>
<protein>
    <recommendedName>
        <fullName evidence="9">Palmdelphin</fullName>
    </recommendedName>
</protein>
<evidence type="ECO:0000256" key="4">
    <source>
        <dbReference type="ARBA" id="ARBA00005756"/>
    </source>
</evidence>
<evidence type="ECO:0000256" key="2">
    <source>
        <dbReference type="ARBA" id="ARBA00004496"/>
    </source>
</evidence>
<feature type="region of interest" description="Disordered" evidence="11">
    <location>
        <begin position="387"/>
        <end position="420"/>
    </location>
</feature>
<feature type="region of interest" description="Disordered" evidence="11">
    <location>
        <begin position="443"/>
        <end position="487"/>
    </location>
</feature>
<dbReference type="InterPro" id="IPR004965">
    <property type="entry name" value="Paralemmin"/>
</dbReference>
<evidence type="ECO:0000256" key="1">
    <source>
        <dbReference type="ARBA" id="ARBA00004279"/>
    </source>
</evidence>
<reference evidence="12" key="1">
    <citation type="submission" date="2021-05" db="EMBL/GenBank/DDBJ databases">
        <authorList>
            <person name="Tigano A."/>
        </authorList>
    </citation>
    <scope>NUCLEOTIDE SEQUENCE</scope>
</reference>
<comment type="subcellular location">
    <subcellularLocation>
        <location evidence="1">Cell projection</location>
        <location evidence="1">Dendrite</location>
    </subcellularLocation>
    <subcellularLocation>
        <location evidence="3">Cell projection</location>
        <location evidence="3">Dendritic spine</location>
    </subcellularLocation>
    <subcellularLocation>
        <location evidence="2">Cytoplasm</location>
    </subcellularLocation>
</comment>
<keyword evidence="5" id="KW-0963">Cytoplasm</keyword>
<evidence type="ECO:0000256" key="7">
    <source>
        <dbReference type="ARBA" id="ARBA00023054"/>
    </source>
</evidence>
<evidence type="ECO:0000256" key="5">
    <source>
        <dbReference type="ARBA" id="ARBA00022490"/>
    </source>
</evidence>
<dbReference type="Proteomes" id="UP000677803">
    <property type="component" value="Unassembled WGS sequence"/>
</dbReference>
<evidence type="ECO:0000256" key="9">
    <source>
        <dbReference type="ARBA" id="ARBA00040857"/>
    </source>
</evidence>
<evidence type="ECO:0000313" key="12">
    <source>
        <dbReference type="EMBL" id="CAG5895643.1"/>
    </source>
</evidence>
<name>A0A8S4AM84_9TELE</name>
<dbReference type="OrthoDB" id="9937247at2759"/>
<evidence type="ECO:0000256" key="11">
    <source>
        <dbReference type="SAM" id="MobiDB-lite"/>
    </source>
</evidence>
<keyword evidence="7 10" id="KW-0175">Coiled coil</keyword>
<dbReference type="PANTHER" id="PTHR46881">
    <property type="entry name" value="PALMDELPHIN"/>
    <property type="match status" value="1"/>
</dbReference>
<keyword evidence="13" id="KW-1185">Reference proteome</keyword>
<dbReference type="GO" id="GO:0005737">
    <property type="term" value="C:cytoplasm"/>
    <property type="evidence" value="ECO:0007669"/>
    <property type="project" value="UniProtKB-SubCell"/>
</dbReference>
<keyword evidence="8" id="KW-0966">Cell projection</keyword>
<keyword evidence="6" id="KW-0770">Synapse</keyword>
<comment type="similarity">
    <text evidence="4">Belongs to the paralemmin family.</text>
</comment>
<dbReference type="PANTHER" id="PTHR46881:SF1">
    <property type="entry name" value="PALMDELPHIN"/>
    <property type="match status" value="1"/>
</dbReference>
<gene>
    <name evidence="12" type="ORF">MMEN_LOCUS6756</name>
</gene>
<dbReference type="GO" id="GO:0016020">
    <property type="term" value="C:membrane"/>
    <property type="evidence" value="ECO:0007669"/>
    <property type="project" value="InterPro"/>
</dbReference>
<sequence>MYFAHKLSSCGSFYLSLLACEEVGGGEQRGGFVEQLFGSGISGTWPGSLTDSQALPFSCSATPGDTKRKPGSANQPSRIPTVTHATMEEADLLKERLQAITDKRRIQEDIAKKRRQIEEEKLKLQYIKKKALREQWLMDGLSQVSEEDQEAMRLQAEGEQQQSDELQSNILSISANEEAVLKRLKEVERTAEDIIKDLNAQFQADVTHHAPSPFPDMPLFLPKAKAKARPVCESGSDETKRATFAIEISVEHDKKTGKNQVLSTTTISPETMQERGLKVYDDGRKSVYALQSGGEKMHGGVVGEMTPTEVDQLLHQATEEKVPTEVQYHPPVYSAAYAGGSKPSTPGTPKVAVRDSGISLKNGSQLLKKENKCNQDQEEQVAHKIQANPKNSTGPIAQPNVSPKAQLNNGKMDAGGKSPAAPVAVTVRSDGMPAPVQTLYRGLRSHSPSTANPRPGADLESLGTGDRRQATGAERGAPQKLPEEPESESITMIFMGYENAVDEDEGIQAELVIIGNGEDDDQNECVTQKNDSEEYLSYHPEGYRSKVFQPKVGIATVTSWGDIIEDTATDWEDLELHKPTFIHKPGKPSSYLPGQGAGRASNTGSINLEKRTSSSSGR</sequence>
<dbReference type="EMBL" id="CAJRST010006668">
    <property type="protein sequence ID" value="CAG5895643.1"/>
    <property type="molecule type" value="Genomic_DNA"/>
</dbReference>
<feature type="region of interest" description="Disordered" evidence="11">
    <location>
        <begin position="58"/>
        <end position="79"/>
    </location>
</feature>
<accession>A0A8S4AM84</accession>
<feature type="coiled-coil region" evidence="10">
    <location>
        <begin position="103"/>
        <end position="130"/>
    </location>
</feature>
<evidence type="ECO:0000256" key="10">
    <source>
        <dbReference type="SAM" id="Coils"/>
    </source>
</evidence>
<organism evidence="12 13">
    <name type="scientific">Menidia menidia</name>
    <name type="common">Atlantic silverside</name>
    <dbReference type="NCBI Taxonomy" id="238744"/>
    <lineage>
        <taxon>Eukaryota</taxon>
        <taxon>Metazoa</taxon>
        <taxon>Chordata</taxon>
        <taxon>Craniata</taxon>
        <taxon>Vertebrata</taxon>
        <taxon>Euteleostomi</taxon>
        <taxon>Actinopterygii</taxon>
        <taxon>Neopterygii</taxon>
        <taxon>Teleostei</taxon>
        <taxon>Neoteleostei</taxon>
        <taxon>Acanthomorphata</taxon>
        <taxon>Ovalentaria</taxon>
        <taxon>Atherinomorphae</taxon>
        <taxon>Atheriniformes</taxon>
        <taxon>Atherinopsidae</taxon>
        <taxon>Menidiinae</taxon>
        <taxon>Menidia</taxon>
    </lineage>
</organism>
<evidence type="ECO:0000256" key="3">
    <source>
        <dbReference type="ARBA" id="ARBA00004552"/>
    </source>
</evidence>
<proteinExistence type="inferred from homology"/>
<dbReference type="GO" id="GO:0008360">
    <property type="term" value="P:regulation of cell shape"/>
    <property type="evidence" value="ECO:0007669"/>
    <property type="project" value="InterPro"/>
</dbReference>
<feature type="compositionally biased region" description="Polar residues" evidence="11">
    <location>
        <begin position="388"/>
        <end position="409"/>
    </location>
</feature>
<evidence type="ECO:0000256" key="8">
    <source>
        <dbReference type="ARBA" id="ARBA00023273"/>
    </source>
</evidence>
<evidence type="ECO:0000313" key="13">
    <source>
        <dbReference type="Proteomes" id="UP000677803"/>
    </source>
</evidence>
<evidence type="ECO:0000256" key="6">
    <source>
        <dbReference type="ARBA" id="ARBA00023018"/>
    </source>
</evidence>
<dbReference type="PROSITE" id="PS51257">
    <property type="entry name" value="PROKAR_LIPOPROTEIN"/>
    <property type="match status" value="1"/>
</dbReference>
<comment type="caution">
    <text evidence="12">The sequence shown here is derived from an EMBL/GenBank/DDBJ whole genome shotgun (WGS) entry which is preliminary data.</text>
</comment>
<dbReference type="GO" id="GO:0043197">
    <property type="term" value="C:dendritic spine"/>
    <property type="evidence" value="ECO:0007669"/>
    <property type="project" value="UniProtKB-SubCell"/>
</dbReference>
<feature type="region of interest" description="Disordered" evidence="11">
    <location>
        <begin position="580"/>
        <end position="618"/>
    </location>
</feature>
<dbReference type="Pfam" id="PF03285">
    <property type="entry name" value="Paralemmin"/>
    <property type="match status" value="1"/>
</dbReference>